<dbReference type="STRING" id="416450.A0A1V6QC26"/>
<gene>
    <name evidence="2" type="ORF">PENANT_c007G00275</name>
</gene>
<evidence type="ECO:0000313" key="3">
    <source>
        <dbReference type="Proteomes" id="UP000191672"/>
    </source>
</evidence>
<accession>A0A1V6QC26</accession>
<comment type="caution">
    <text evidence="2">The sequence shown here is derived from an EMBL/GenBank/DDBJ whole genome shotgun (WGS) entry which is preliminary data.</text>
</comment>
<dbReference type="EMBL" id="MDYN01000007">
    <property type="protein sequence ID" value="OQD86537.1"/>
    <property type="molecule type" value="Genomic_DNA"/>
</dbReference>
<feature type="region of interest" description="Disordered" evidence="1">
    <location>
        <begin position="267"/>
        <end position="300"/>
    </location>
</feature>
<protein>
    <submittedName>
        <fullName evidence="2">Uncharacterized protein</fullName>
    </submittedName>
</protein>
<dbReference type="AlphaFoldDB" id="A0A1V6QC26"/>
<sequence>MTSIFCCRSINPYRPQKLDHEEKFNAFMQWTTSGSSPASDQGLLRAEPVTYAVQLVKQVNFGPQESIRYFAPVGTGSQFVEVAENTLLEWNFQKLNSLYDIPSKKQTHEKSLEMIPVCDKTDISALKNVMKFLLPPSRICLESNCLLDLLCLDWLNGKFDLELELEPSWNTGLTSSNMIVFLSGCLKFSADDEVNLTEIEALVAPAMKAAELYRQQNILGRDRFQRIVNKILDSDSEVYWVSKYGCNIRSILESFPKTNFLEKALREKEKEDRGDSSRQDATGVQSVPEGESDEESSVWLGPINHRYSPHEPYDYGYDYEPMKDLTACDKECGYCGNCDY</sequence>
<evidence type="ECO:0000256" key="1">
    <source>
        <dbReference type="SAM" id="MobiDB-lite"/>
    </source>
</evidence>
<reference evidence="3" key="1">
    <citation type="journal article" date="2017" name="Nat. Microbiol.">
        <title>Global analysis of biosynthetic gene clusters reveals vast potential of secondary metabolite production in Penicillium species.</title>
        <authorList>
            <person name="Nielsen J.C."/>
            <person name="Grijseels S."/>
            <person name="Prigent S."/>
            <person name="Ji B."/>
            <person name="Dainat J."/>
            <person name="Nielsen K.F."/>
            <person name="Frisvad J.C."/>
            <person name="Workman M."/>
            <person name="Nielsen J."/>
        </authorList>
    </citation>
    <scope>NUCLEOTIDE SEQUENCE [LARGE SCALE GENOMIC DNA]</scope>
    <source>
        <strain evidence="3">IBT 31811</strain>
    </source>
</reference>
<feature type="compositionally biased region" description="Basic and acidic residues" evidence="1">
    <location>
        <begin position="267"/>
        <end position="278"/>
    </location>
</feature>
<proteinExistence type="predicted"/>
<organism evidence="2 3">
    <name type="scientific">Penicillium antarcticum</name>
    <dbReference type="NCBI Taxonomy" id="416450"/>
    <lineage>
        <taxon>Eukaryota</taxon>
        <taxon>Fungi</taxon>
        <taxon>Dikarya</taxon>
        <taxon>Ascomycota</taxon>
        <taxon>Pezizomycotina</taxon>
        <taxon>Eurotiomycetes</taxon>
        <taxon>Eurotiomycetidae</taxon>
        <taxon>Eurotiales</taxon>
        <taxon>Aspergillaceae</taxon>
        <taxon>Penicillium</taxon>
    </lineage>
</organism>
<name>A0A1V6QC26_9EURO</name>
<evidence type="ECO:0000313" key="2">
    <source>
        <dbReference type="EMBL" id="OQD86537.1"/>
    </source>
</evidence>
<dbReference type="Proteomes" id="UP000191672">
    <property type="component" value="Unassembled WGS sequence"/>
</dbReference>
<keyword evidence="3" id="KW-1185">Reference proteome</keyword>